<sequence length="270" mass="29239">MREFARYWRSLRCFWGTSLAAELEYPLNAWIELLSVLGNLAGSVFVLQLLFGGGPQLGGWSWSGALVVLGLYTVLDGFTTCVLQPNLSRIVNHVQTGTLDYVLLKPIDSQFWLSARTVSPWGLPGIFAGLGLIAWALLNRGTGAPSSLPAAGPVLLSLALLVAALVILYSLWFVLAALSIWFVKVWNATEVLRYTLVAGRYPVSAYPPALRLLFTFVLPVAFLTTVPAEALLGRGSAIWASGSLLAAGLCLAGSRLLWRYAQRFYTSASS</sequence>
<dbReference type="InterPro" id="IPR010390">
    <property type="entry name" value="ABC-2_transporter-like"/>
</dbReference>
<protein>
    <submittedName>
        <fullName evidence="2">ABC transporter permease</fullName>
    </submittedName>
</protein>
<keyword evidence="1" id="KW-0472">Membrane</keyword>
<keyword evidence="1" id="KW-1133">Transmembrane helix</keyword>
<reference evidence="2 3" key="1">
    <citation type="journal article" date="2018" name="Environ. Microbiol.">
        <title>Ecological and genomic features of two widespread freshwater picocyanobacteria.</title>
        <authorList>
            <person name="Cabello-Yeves P.J."/>
            <person name="Picazo A."/>
            <person name="Camacho A."/>
            <person name="Callieri C."/>
            <person name="Rosselli R."/>
            <person name="Roda-Garcia J.J."/>
            <person name="Coutinho F.H."/>
            <person name="Rodriguez-Valera F."/>
        </authorList>
    </citation>
    <scope>NUCLEOTIDE SEQUENCE [LARGE SCALE GENOMIC DNA]</scope>
    <source>
        <strain evidence="2 3">Tous</strain>
    </source>
</reference>
<evidence type="ECO:0000313" key="2">
    <source>
        <dbReference type="EMBL" id="PSJ07552.1"/>
    </source>
</evidence>
<feature type="transmembrane region" description="Helical" evidence="1">
    <location>
        <begin position="62"/>
        <end position="83"/>
    </location>
</feature>
<dbReference type="RefSeq" id="WP_106501733.1">
    <property type="nucleotide sequence ID" value="NZ_PXXO01000001.1"/>
</dbReference>
<feature type="transmembrane region" description="Helical" evidence="1">
    <location>
        <begin position="238"/>
        <end position="258"/>
    </location>
</feature>
<organism evidence="2 3">
    <name type="scientific">Cyanobium usitatum str. Tous</name>
    <dbReference type="NCBI Taxonomy" id="2116684"/>
    <lineage>
        <taxon>Bacteria</taxon>
        <taxon>Bacillati</taxon>
        <taxon>Cyanobacteriota</taxon>
        <taxon>Cyanophyceae</taxon>
        <taxon>Synechococcales</taxon>
        <taxon>Prochlorococcaceae</taxon>
        <taxon>Cyanobium</taxon>
    </lineage>
</organism>
<dbReference type="PANTHER" id="PTHR36833">
    <property type="entry name" value="SLR0610 PROTEIN-RELATED"/>
    <property type="match status" value="1"/>
</dbReference>
<name>A0A2P7N260_9CYAN</name>
<dbReference type="PANTHER" id="PTHR36833:SF2">
    <property type="entry name" value="SLR0610 PROTEIN"/>
    <property type="match status" value="1"/>
</dbReference>
<dbReference type="Pfam" id="PF06182">
    <property type="entry name" value="ABC2_membrane_6"/>
    <property type="match status" value="1"/>
</dbReference>
<comment type="caution">
    <text evidence="2">The sequence shown here is derived from an EMBL/GenBank/DDBJ whole genome shotgun (WGS) entry which is preliminary data.</text>
</comment>
<feature type="transmembrane region" description="Helical" evidence="1">
    <location>
        <begin position="210"/>
        <end position="232"/>
    </location>
</feature>
<evidence type="ECO:0000256" key="1">
    <source>
        <dbReference type="SAM" id="Phobius"/>
    </source>
</evidence>
<feature type="transmembrane region" description="Helical" evidence="1">
    <location>
        <begin position="29"/>
        <end position="50"/>
    </location>
</feature>
<dbReference type="Proteomes" id="UP000243002">
    <property type="component" value="Unassembled WGS sequence"/>
</dbReference>
<evidence type="ECO:0000313" key="3">
    <source>
        <dbReference type="Proteomes" id="UP000243002"/>
    </source>
</evidence>
<gene>
    <name evidence="2" type="ORF">C7K55_01530</name>
</gene>
<feature type="transmembrane region" description="Helical" evidence="1">
    <location>
        <begin position="121"/>
        <end position="138"/>
    </location>
</feature>
<keyword evidence="1" id="KW-0812">Transmembrane</keyword>
<dbReference type="EMBL" id="PXXO01000001">
    <property type="protein sequence ID" value="PSJ07552.1"/>
    <property type="molecule type" value="Genomic_DNA"/>
</dbReference>
<accession>A0A2P7N260</accession>
<proteinExistence type="predicted"/>
<dbReference type="AlphaFoldDB" id="A0A2P7N260"/>
<feature type="transmembrane region" description="Helical" evidence="1">
    <location>
        <begin position="158"/>
        <end position="183"/>
    </location>
</feature>
<keyword evidence="3" id="KW-1185">Reference proteome</keyword>
<dbReference type="OrthoDB" id="3818833at2"/>